<keyword evidence="1" id="KW-0547">Nucleotide-binding</keyword>
<dbReference type="NCBIfam" id="TIGR00135">
    <property type="entry name" value="gatC"/>
    <property type="match status" value="1"/>
</dbReference>
<accession>A0A1F5MJ10</accession>
<protein>
    <recommendedName>
        <fullName evidence="1">Aspartyl/glutamyl-tRNA(Asn/Gln) amidotransferase subunit C</fullName>
        <shortName evidence="1">Asp/Glu-ADT subunit C</shortName>
        <ecNumber evidence="1">6.3.5.-</ecNumber>
    </recommendedName>
</protein>
<dbReference type="GO" id="GO:0006450">
    <property type="term" value="P:regulation of translational fidelity"/>
    <property type="evidence" value="ECO:0007669"/>
    <property type="project" value="InterPro"/>
</dbReference>
<evidence type="ECO:0000313" key="2">
    <source>
        <dbReference type="EMBL" id="OGE65366.1"/>
    </source>
</evidence>
<keyword evidence="1" id="KW-0067">ATP-binding</keyword>
<dbReference type="InterPro" id="IPR003837">
    <property type="entry name" value="GatC"/>
</dbReference>
<dbReference type="GO" id="GO:0070681">
    <property type="term" value="P:glutaminyl-tRNAGln biosynthesis via transamidation"/>
    <property type="evidence" value="ECO:0007669"/>
    <property type="project" value="TreeGrafter"/>
</dbReference>
<dbReference type="PANTHER" id="PTHR15004">
    <property type="entry name" value="GLUTAMYL-TRNA(GLN) AMIDOTRANSFERASE SUBUNIT C, MITOCHONDRIAL"/>
    <property type="match status" value="1"/>
</dbReference>
<comment type="catalytic activity">
    <reaction evidence="1">
        <text>L-aspartyl-tRNA(Asn) + L-glutamine + ATP + H2O = L-asparaginyl-tRNA(Asn) + L-glutamate + ADP + phosphate + 2 H(+)</text>
        <dbReference type="Rhea" id="RHEA:14513"/>
        <dbReference type="Rhea" id="RHEA-COMP:9674"/>
        <dbReference type="Rhea" id="RHEA-COMP:9677"/>
        <dbReference type="ChEBI" id="CHEBI:15377"/>
        <dbReference type="ChEBI" id="CHEBI:15378"/>
        <dbReference type="ChEBI" id="CHEBI:29985"/>
        <dbReference type="ChEBI" id="CHEBI:30616"/>
        <dbReference type="ChEBI" id="CHEBI:43474"/>
        <dbReference type="ChEBI" id="CHEBI:58359"/>
        <dbReference type="ChEBI" id="CHEBI:78515"/>
        <dbReference type="ChEBI" id="CHEBI:78516"/>
        <dbReference type="ChEBI" id="CHEBI:456216"/>
    </reaction>
</comment>
<dbReference type="Pfam" id="PF02686">
    <property type="entry name" value="GatC"/>
    <property type="match status" value="1"/>
</dbReference>
<dbReference type="GO" id="GO:0050566">
    <property type="term" value="F:asparaginyl-tRNA synthase (glutamine-hydrolyzing) activity"/>
    <property type="evidence" value="ECO:0007669"/>
    <property type="project" value="RHEA"/>
</dbReference>
<dbReference type="HAMAP" id="MF_00122">
    <property type="entry name" value="GatC"/>
    <property type="match status" value="1"/>
</dbReference>
<keyword evidence="1" id="KW-0648">Protein biosynthesis</keyword>
<dbReference type="EC" id="6.3.5.-" evidence="1"/>
<comment type="similarity">
    <text evidence="1">Belongs to the GatC family.</text>
</comment>
<gene>
    <name evidence="1" type="primary">gatC</name>
    <name evidence="2" type="ORF">A3B49_00555</name>
</gene>
<sequence length="93" mass="10391">MIQIKKVARLANIPITTEEEEMYAEQLSKVISYIDQLNSVDIVGIKPTYNISENTNITRDDIESTSLTQQQALGNAANIKEGVFVTKGVFEEK</sequence>
<dbReference type="GO" id="GO:0006412">
    <property type="term" value="P:translation"/>
    <property type="evidence" value="ECO:0007669"/>
    <property type="project" value="UniProtKB-UniRule"/>
</dbReference>
<comment type="subunit">
    <text evidence="1">Heterotrimer of A, B and C subunits.</text>
</comment>
<dbReference type="Proteomes" id="UP000178017">
    <property type="component" value="Unassembled WGS sequence"/>
</dbReference>
<dbReference type="InterPro" id="IPR036113">
    <property type="entry name" value="Asp/Glu-ADT_sf_sub_c"/>
</dbReference>
<evidence type="ECO:0000256" key="1">
    <source>
        <dbReference type="HAMAP-Rule" id="MF_00122"/>
    </source>
</evidence>
<organism evidence="2 3">
    <name type="scientific">Candidatus Daviesbacteria bacterium RIFCSPLOWO2_01_FULL_40_24</name>
    <dbReference type="NCBI Taxonomy" id="1797787"/>
    <lineage>
        <taxon>Bacteria</taxon>
        <taxon>Candidatus Daviesiibacteriota</taxon>
    </lineage>
</organism>
<name>A0A1F5MJ10_9BACT</name>
<keyword evidence="1" id="KW-0436">Ligase</keyword>
<comment type="caution">
    <text evidence="2">The sequence shown here is derived from an EMBL/GenBank/DDBJ whole genome shotgun (WGS) entry which is preliminary data.</text>
</comment>
<dbReference type="GO" id="GO:0005524">
    <property type="term" value="F:ATP binding"/>
    <property type="evidence" value="ECO:0007669"/>
    <property type="project" value="UniProtKB-KW"/>
</dbReference>
<dbReference type="GO" id="GO:0050567">
    <property type="term" value="F:glutaminyl-tRNA synthase (glutamine-hydrolyzing) activity"/>
    <property type="evidence" value="ECO:0007669"/>
    <property type="project" value="UniProtKB-UniRule"/>
</dbReference>
<dbReference type="PANTHER" id="PTHR15004:SF0">
    <property type="entry name" value="GLUTAMYL-TRNA(GLN) AMIDOTRANSFERASE SUBUNIT C, MITOCHONDRIAL"/>
    <property type="match status" value="1"/>
</dbReference>
<dbReference type="Gene3D" id="1.10.20.60">
    <property type="entry name" value="Glu-tRNAGln amidotransferase C subunit, N-terminal domain"/>
    <property type="match status" value="1"/>
</dbReference>
<dbReference type="AlphaFoldDB" id="A0A1F5MJ10"/>
<proteinExistence type="inferred from homology"/>
<comment type="function">
    <text evidence="1">Allows the formation of correctly charged Asn-tRNA(Asn) or Gln-tRNA(Gln) through the transamidation of misacylated Asp-tRNA(Asn) or Glu-tRNA(Gln) in organisms which lack either or both of asparaginyl-tRNA or glutaminyl-tRNA synthetases. The reaction takes place in the presence of glutamine and ATP through an activated phospho-Asp-tRNA(Asn) or phospho-Glu-tRNA(Gln).</text>
</comment>
<dbReference type="SUPFAM" id="SSF141000">
    <property type="entry name" value="Glu-tRNAGln amidotransferase C subunit"/>
    <property type="match status" value="1"/>
</dbReference>
<evidence type="ECO:0000313" key="3">
    <source>
        <dbReference type="Proteomes" id="UP000178017"/>
    </source>
</evidence>
<comment type="catalytic activity">
    <reaction evidence="1">
        <text>L-glutamyl-tRNA(Gln) + L-glutamine + ATP + H2O = L-glutaminyl-tRNA(Gln) + L-glutamate + ADP + phosphate + H(+)</text>
        <dbReference type="Rhea" id="RHEA:17521"/>
        <dbReference type="Rhea" id="RHEA-COMP:9681"/>
        <dbReference type="Rhea" id="RHEA-COMP:9684"/>
        <dbReference type="ChEBI" id="CHEBI:15377"/>
        <dbReference type="ChEBI" id="CHEBI:15378"/>
        <dbReference type="ChEBI" id="CHEBI:29985"/>
        <dbReference type="ChEBI" id="CHEBI:30616"/>
        <dbReference type="ChEBI" id="CHEBI:43474"/>
        <dbReference type="ChEBI" id="CHEBI:58359"/>
        <dbReference type="ChEBI" id="CHEBI:78520"/>
        <dbReference type="ChEBI" id="CHEBI:78521"/>
        <dbReference type="ChEBI" id="CHEBI:456216"/>
    </reaction>
</comment>
<dbReference type="EMBL" id="MFDO01000018">
    <property type="protein sequence ID" value="OGE65366.1"/>
    <property type="molecule type" value="Genomic_DNA"/>
</dbReference>
<reference evidence="2 3" key="1">
    <citation type="journal article" date="2016" name="Nat. Commun.">
        <title>Thousands of microbial genomes shed light on interconnected biogeochemical processes in an aquifer system.</title>
        <authorList>
            <person name="Anantharaman K."/>
            <person name="Brown C.T."/>
            <person name="Hug L.A."/>
            <person name="Sharon I."/>
            <person name="Castelle C.J."/>
            <person name="Probst A.J."/>
            <person name="Thomas B.C."/>
            <person name="Singh A."/>
            <person name="Wilkins M.J."/>
            <person name="Karaoz U."/>
            <person name="Brodie E.L."/>
            <person name="Williams K.H."/>
            <person name="Hubbard S.S."/>
            <person name="Banfield J.F."/>
        </authorList>
    </citation>
    <scope>NUCLEOTIDE SEQUENCE [LARGE SCALE GENOMIC DNA]</scope>
</reference>